<dbReference type="KEGG" id="aalg:AREALGSMS7_03050"/>
<dbReference type="AlphaFoldDB" id="A0A221V025"/>
<dbReference type="PANTHER" id="PTHR46615:SF1">
    <property type="entry name" value="ARYLSULFATASE K"/>
    <property type="match status" value="1"/>
</dbReference>
<organism evidence="4 5">
    <name type="scientific">Arenibacter algicola</name>
    <dbReference type="NCBI Taxonomy" id="616991"/>
    <lineage>
        <taxon>Bacteria</taxon>
        <taxon>Pseudomonadati</taxon>
        <taxon>Bacteroidota</taxon>
        <taxon>Flavobacteriia</taxon>
        <taxon>Flavobacteriales</taxon>
        <taxon>Flavobacteriaceae</taxon>
        <taxon>Arenibacter</taxon>
    </lineage>
</organism>
<dbReference type="EC" id="3.1.6.6" evidence="4"/>
<dbReference type="InterPro" id="IPR000917">
    <property type="entry name" value="Sulfatase_N"/>
</dbReference>
<dbReference type="EMBL" id="CP022515">
    <property type="protein sequence ID" value="ASO06481.1"/>
    <property type="molecule type" value="Genomic_DNA"/>
</dbReference>
<dbReference type="GO" id="GO:0015024">
    <property type="term" value="F:glucuronate-2-sulfatase activity"/>
    <property type="evidence" value="ECO:0007669"/>
    <property type="project" value="TreeGrafter"/>
</dbReference>
<dbReference type="InterPro" id="IPR051849">
    <property type="entry name" value="GAG-degrading_sulfatase"/>
</dbReference>
<name>A0A221V025_9FLAO</name>
<evidence type="ECO:0000256" key="1">
    <source>
        <dbReference type="ARBA" id="ARBA00008779"/>
    </source>
</evidence>
<protein>
    <submittedName>
        <fullName evidence="4">Choline-sulfatase</fullName>
        <ecNumber evidence="4">3.1.6.6</ecNumber>
    </submittedName>
</protein>
<dbReference type="Proteomes" id="UP000204551">
    <property type="component" value="Chromosome"/>
</dbReference>
<proteinExistence type="inferred from homology"/>
<dbReference type="GO" id="GO:0047753">
    <property type="term" value="F:choline-sulfatase activity"/>
    <property type="evidence" value="ECO:0007669"/>
    <property type="project" value="UniProtKB-EC"/>
</dbReference>
<dbReference type="RefSeq" id="WP_093978961.1">
    <property type="nucleotide sequence ID" value="NZ_CP022515.1"/>
</dbReference>
<dbReference type="Pfam" id="PF00884">
    <property type="entry name" value="Sulfatase"/>
    <property type="match status" value="1"/>
</dbReference>
<keyword evidence="2 4" id="KW-0378">Hydrolase</keyword>
<evidence type="ECO:0000313" key="4">
    <source>
        <dbReference type="EMBL" id="ASO06481.1"/>
    </source>
</evidence>
<reference evidence="4 5" key="1">
    <citation type="submission" date="2017-07" db="EMBL/GenBank/DDBJ databases">
        <title>Genome Sequence of Arenibacter algicola Strain SMS7 Isolated from a culture of the Diatom Skeletonema marinoi.</title>
        <authorList>
            <person name="Topel M."/>
            <person name="Pinder M.I.M."/>
            <person name="Johansson O.N."/>
            <person name="Kourtchenko O."/>
            <person name="Godhe A."/>
            <person name="Clarke A.K."/>
        </authorList>
    </citation>
    <scope>NUCLEOTIDE SEQUENCE [LARGE SCALE GENOMIC DNA]</scope>
    <source>
        <strain evidence="4 5">SMS7</strain>
    </source>
</reference>
<feature type="domain" description="Sulfatase N-terminal" evidence="3">
    <location>
        <begin position="43"/>
        <end position="397"/>
    </location>
</feature>
<evidence type="ECO:0000313" key="5">
    <source>
        <dbReference type="Proteomes" id="UP000204551"/>
    </source>
</evidence>
<dbReference type="PROSITE" id="PS00149">
    <property type="entry name" value="SULFATASE_2"/>
    <property type="match status" value="1"/>
</dbReference>
<gene>
    <name evidence="4" type="ORF">AREALGSMS7_03050</name>
</gene>
<dbReference type="InterPro" id="IPR017850">
    <property type="entry name" value="Alkaline_phosphatase_core_sf"/>
</dbReference>
<accession>A0A221V025</accession>
<evidence type="ECO:0000256" key="2">
    <source>
        <dbReference type="ARBA" id="ARBA00022801"/>
    </source>
</evidence>
<dbReference type="GO" id="GO:0004065">
    <property type="term" value="F:arylsulfatase activity"/>
    <property type="evidence" value="ECO:0007669"/>
    <property type="project" value="TreeGrafter"/>
</dbReference>
<dbReference type="PROSITE" id="PS00523">
    <property type="entry name" value="SULFATASE_1"/>
    <property type="match status" value="1"/>
</dbReference>
<evidence type="ECO:0000259" key="3">
    <source>
        <dbReference type="Pfam" id="PF00884"/>
    </source>
</evidence>
<dbReference type="InterPro" id="IPR024607">
    <property type="entry name" value="Sulfatase_CS"/>
</dbReference>
<dbReference type="SUPFAM" id="SSF53649">
    <property type="entry name" value="Alkaline phosphatase-like"/>
    <property type="match status" value="1"/>
</dbReference>
<dbReference type="Gene3D" id="3.40.720.10">
    <property type="entry name" value="Alkaline Phosphatase, subunit A"/>
    <property type="match status" value="1"/>
</dbReference>
<dbReference type="PANTHER" id="PTHR46615">
    <property type="entry name" value="ARYLSULFATASE K"/>
    <property type="match status" value="1"/>
</dbReference>
<sequence length="504" mass="56682">MIILEPIYSIMCNKISFYIGFLTLTFLNAGLAQKRTIDQVKRPNIVVILTDQQHVKMMSAAGNPYLSTPAMDEIAANGIRFEQAYCTSPVCGPARSSIITGMMPHQTGVEWNGQGVKSTIANSGQIFRENGYETVWAGKWHLPESYPESNSAKHQSIKDYTVLPFWNPDEEHHGLGSKTDPPLTKAVVSYLENYNKEKPLFLTISYHNPHDICMYARKDGWTSENDSLLEIRYFGFKTKLAPIVGQNPRFIDSLPPLPHNHAIEKGEPKFITEKRIHHKEYGVETMFANQEFDSIEWQGYLNAYHKLTEMVDVEIGKVLQSIKANGFGDNTMVVFSSDHGDGAAAHKWAAKLSFYEESATIPLIVSWPGMTKRGIVDSKNSVSQIDILPTILDYANIEIPKSLPGSSLMPLASQGSIKWRDYTVVELADFVQDKSRKGRMIRLGPYKYSIYSTGEEQLFHVGNDPGETQNLAYQPLLNHVKSKCRASLLDWGNKSNDSFILSLF</sequence>
<comment type="similarity">
    <text evidence="1">Belongs to the sulfatase family.</text>
</comment>